<evidence type="ECO:0000259" key="5">
    <source>
        <dbReference type="PROSITE" id="PS50893"/>
    </source>
</evidence>
<evidence type="ECO:0000256" key="1">
    <source>
        <dbReference type="ARBA" id="ARBA00005417"/>
    </source>
</evidence>
<dbReference type="InterPro" id="IPR027417">
    <property type="entry name" value="P-loop_NTPase"/>
</dbReference>
<dbReference type="SMART" id="SM00382">
    <property type="entry name" value="AAA"/>
    <property type="match status" value="1"/>
</dbReference>
<dbReference type="AlphaFoldDB" id="A0A381Q222"/>
<dbReference type="GO" id="GO:0005524">
    <property type="term" value="F:ATP binding"/>
    <property type="evidence" value="ECO:0007669"/>
    <property type="project" value="UniProtKB-KW"/>
</dbReference>
<evidence type="ECO:0000313" key="6">
    <source>
        <dbReference type="EMBL" id="SUZ71663.1"/>
    </source>
</evidence>
<keyword evidence="3" id="KW-0547">Nucleotide-binding</keyword>
<dbReference type="GO" id="GO:0016887">
    <property type="term" value="F:ATP hydrolysis activity"/>
    <property type="evidence" value="ECO:0007669"/>
    <property type="project" value="InterPro"/>
</dbReference>
<comment type="similarity">
    <text evidence="1">Belongs to the ABC transporter superfamily.</text>
</comment>
<feature type="domain" description="ABC transporter" evidence="5">
    <location>
        <begin position="10"/>
        <end position="236"/>
    </location>
</feature>
<organism evidence="6">
    <name type="scientific">marine metagenome</name>
    <dbReference type="NCBI Taxonomy" id="408172"/>
    <lineage>
        <taxon>unclassified sequences</taxon>
        <taxon>metagenomes</taxon>
        <taxon>ecological metagenomes</taxon>
    </lineage>
</organism>
<proteinExistence type="inferred from homology"/>
<evidence type="ECO:0000256" key="4">
    <source>
        <dbReference type="ARBA" id="ARBA00022840"/>
    </source>
</evidence>
<gene>
    <name evidence="6" type="ORF">METZ01_LOCUS24517</name>
</gene>
<keyword evidence="2" id="KW-0813">Transport</keyword>
<keyword evidence="4" id="KW-0067">ATP-binding</keyword>
<dbReference type="PROSITE" id="PS50893">
    <property type="entry name" value="ABC_TRANSPORTER_2"/>
    <property type="match status" value="1"/>
</dbReference>
<dbReference type="InterPro" id="IPR003593">
    <property type="entry name" value="AAA+_ATPase"/>
</dbReference>
<sequence>MNKISGAAAISVSGLNKSYGKFKVIRDLDLEIQNGAIHGLVGLNGSGKTTTLECILGLQPLNSGTISVLGRNPRFLHKSQGRAVAIFDTPSLHPNLTVRQCLQHASFLCNQTFRPPKEVEQLLGIEQFQNFKIRNLSLGNKRRTSIAQALLGKPELIVLDEPFNGLDAEGVNDVLHLITRLNREESTTFLLSSHQLPYLEQICTDIAILNKGSIAISSDVSSLLKTSGNKLMLKTTAETLAISVLNTIEGAEYRYTDNDGYLHVQIATNESAELNQILVAKQIPVSEMILQRGSLENLFREITSEE</sequence>
<dbReference type="SUPFAM" id="SSF52540">
    <property type="entry name" value="P-loop containing nucleoside triphosphate hydrolases"/>
    <property type="match status" value="1"/>
</dbReference>
<dbReference type="PANTHER" id="PTHR43335">
    <property type="entry name" value="ABC TRANSPORTER, ATP-BINDING PROTEIN"/>
    <property type="match status" value="1"/>
</dbReference>
<dbReference type="EMBL" id="UINC01001128">
    <property type="protein sequence ID" value="SUZ71663.1"/>
    <property type="molecule type" value="Genomic_DNA"/>
</dbReference>
<name>A0A381Q222_9ZZZZ</name>
<reference evidence="6" key="1">
    <citation type="submission" date="2018-05" db="EMBL/GenBank/DDBJ databases">
        <authorList>
            <person name="Lanie J.A."/>
            <person name="Ng W.-L."/>
            <person name="Kazmierczak K.M."/>
            <person name="Andrzejewski T.M."/>
            <person name="Davidsen T.M."/>
            <person name="Wayne K.J."/>
            <person name="Tettelin H."/>
            <person name="Glass J.I."/>
            <person name="Rusch D."/>
            <person name="Podicherti R."/>
            <person name="Tsui H.-C.T."/>
            <person name="Winkler M.E."/>
        </authorList>
    </citation>
    <scope>NUCLEOTIDE SEQUENCE</scope>
</reference>
<dbReference type="Pfam" id="PF00005">
    <property type="entry name" value="ABC_tran"/>
    <property type="match status" value="1"/>
</dbReference>
<dbReference type="InterPro" id="IPR003439">
    <property type="entry name" value="ABC_transporter-like_ATP-bd"/>
</dbReference>
<dbReference type="CDD" id="cd03230">
    <property type="entry name" value="ABC_DR_subfamily_A"/>
    <property type="match status" value="1"/>
</dbReference>
<evidence type="ECO:0000256" key="3">
    <source>
        <dbReference type="ARBA" id="ARBA00022741"/>
    </source>
</evidence>
<evidence type="ECO:0000256" key="2">
    <source>
        <dbReference type="ARBA" id="ARBA00022448"/>
    </source>
</evidence>
<accession>A0A381Q222</accession>
<protein>
    <recommendedName>
        <fullName evidence="5">ABC transporter domain-containing protein</fullName>
    </recommendedName>
</protein>
<dbReference type="Gene3D" id="3.40.50.300">
    <property type="entry name" value="P-loop containing nucleotide triphosphate hydrolases"/>
    <property type="match status" value="1"/>
</dbReference>